<comment type="caution">
    <text evidence="2">The sequence shown here is derived from an EMBL/GenBank/DDBJ whole genome shotgun (WGS) entry which is preliminary data.</text>
</comment>
<keyword evidence="3" id="KW-1185">Reference proteome</keyword>
<dbReference type="InterPro" id="IPR008271">
    <property type="entry name" value="Ser/Thr_kinase_AS"/>
</dbReference>
<evidence type="ECO:0000259" key="1">
    <source>
        <dbReference type="PROSITE" id="PS50011"/>
    </source>
</evidence>
<dbReference type="PROSITE" id="PS00108">
    <property type="entry name" value="PROTEIN_KINASE_ST"/>
    <property type="match status" value="1"/>
</dbReference>
<dbReference type="PROSITE" id="PS50011">
    <property type="entry name" value="PROTEIN_KINASE_DOM"/>
    <property type="match status" value="1"/>
</dbReference>
<sequence>MVQVVVAKVLAFCHERGITHRDLKPENLLYADESENAKIKIADFGFAKLVTAETNMSTMCGTPGYYAPEIVRKQPYDNKCDIWSLGVITYILLCGFPPFYDENQVEEMRKILQGEFEFVGCTASATDGAAGHGHLAILEFLHENRSEGCTTLVMDEAAKNGHLHVLQFPRQRRREGHSARVIDGATRNNHVAVVEFLIQHGDSQAISKVLLSPAKTGNAWLFAYLLTQARVQDGCDADIDSIIDDLTLMSIISEGHLGVIQRIYQLTPDAAAAIGNTEMLAYLLASPRCHNQCFYGLLQAAGMGHLDVLQIVLGLVDTTQPS</sequence>
<dbReference type="SUPFAM" id="SSF56112">
    <property type="entry name" value="Protein kinase-like (PK-like)"/>
    <property type="match status" value="1"/>
</dbReference>
<evidence type="ECO:0000313" key="3">
    <source>
        <dbReference type="Proteomes" id="UP001209570"/>
    </source>
</evidence>
<feature type="domain" description="Protein kinase" evidence="1">
    <location>
        <begin position="1"/>
        <end position="193"/>
    </location>
</feature>
<dbReference type="SMART" id="SM00220">
    <property type="entry name" value="S_TKc"/>
    <property type="match status" value="1"/>
</dbReference>
<dbReference type="Proteomes" id="UP001209570">
    <property type="component" value="Unassembled WGS sequence"/>
</dbReference>
<dbReference type="EMBL" id="JAKCXM010000104">
    <property type="protein sequence ID" value="KAJ0402365.1"/>
    <property type="molecule type" value="Genomic_DNA"/>
</dbReference>
<organism evidence="2 3">
    <name type="scientific">Pythium insidiosum</name>
    <name type="common">Pythiosis disease agent</name>
    <dbReference type="NCBI Taxonomy" id="114742"/>
    <lineage>
        <taxon>Eukaryota</taxon>
        <taxon>Sar</taxon>
        <taxon>Stramenopiles</taxon>
        <taxon>Oomycota</taxon>
        <taxon>Peronosporomycetes</taxon>
        <taxon>Pythiales</taxon>
        <taxon>Pythiaceae</taxon>
        <taxon>Pythium</taxon>
    </lineage>
</organism>
<name>A0AAD5Q9P4_PYTIN</name>
<dbReference type="Pfam" id="PF00069">
    <property type="entry name" value="Pkinase"/>
    <property type="match status" value="1"/>
</dbReference>
<protein>
    <recommendedName>
        <fullName evidence="1">Protein kinase domain-containing protein</fullName>
    </recommendedName>
</protein>
<reference evidence="2" key="1">
    <citation type="submission" date="2021-12" db="EMBL/GenBank/DDBJ databases">
        <title>Prjna785345.</title>
        <authorList>
            <person name="Rujirawat T."/>
            <person name="Krajaejun T."/>
        </authorList>
    </citation>
    <scope>NUCLEOTIDE SEQUENCE</scope>
    <source>
        <strain evidence="2">Pi057C3</strain>
    </source>
</reference>
<accession>A0AAD5Q9P4</accession>
<dbReference type="InterPro" id="IPR000719">
    <property type="entry name" value="Prot_kinase_dom"/>
</dbReference>
<dbReference type="GO" id="GO:0004672">
    <property type="term" value="F:protein kinase activity"/>
    <property type="evidence" value="ECO:0007669"/>
    <property type="project" value="InterPro"/>
</dbReference>
<dbReference type="AlphaFoldDB" id="A0AAD5Q9P4"/>
<dbReference type="InterPro" id="IPR011009">
    <property type="entry name" value="Kinase-like_dom_sf"/>
</dbReference>
<gene>
    <name evidence="2" type="ORF">P43SY_004598</name>
</gene>
<dbReference type="GO" id="GO:0005524">
    <property type="term" value="F:ATP binding"/>
    <property type="evidence" value="ECO:0007669"/>
    <property type="project" value="InterPro"/>
</dbReference>
<dbReference type="SUPFAM" id="SSF48403">
    <property type="entry name" value="Ankyrin repeat"/>
    <property type="match status" value="1"/>
</dbReference>
<proteinExistence type="predicted"/>
<dbReference type="PANTHER" id="PTHR24347">
    <property type="entry name" value="SERINE/THREONINE-PROTEIN KINASE"/>
    <property type="match status" value="1"/>
</dbReference>
<evidence type="ECO:0000313" key="2">
    <source>
        <dbReference type="EMBL" id="KAJ0402365.1"/>
    </source>
</evidence>
<dbReference type="Gene3D" id="1.25.40.20">
    <property type="entry name" value="Ankyrin repeat-containing domain"/>
    <property type="match status" value="1"/>
</dbReference>
<dbReference type="InterPro" id="IPR036770">
    <property type="entry name" value="Ankyrin_rpt-contain_sf"/>
</dbReference>
<dbReference type="Gene3D" id="1.10.510.10">
    <property type="entry name" value="Transferase(Phosphotransferase) domain 1"/>
    <property type="match status" value="1"/>
</dbReference>